<dbReference type="Pfam" id="PF00732">
    <property type="entry name" value="GMC_oxred_N"/>
    <property type="match status" value="1"/>
</dbReference>
<keyword evidence="5" id="KW-1185">Reference proteome</keyword>
<evidence type="ECO:0000259" key="3">
    <source>
        <dbReference type="PROSITE" id="PS00624"/>
    </source>
</evidence>
<dbReference type="PANTHER" id="PTHR11552">
    <property type="entry name" value="GLUCOSE-METHANOL-CHOLINE GMC OXIDOREDUCTASE"/>
    <property type="match status" value="1"/>
</dbReference>
<feature type="domain" description="Glucose-methanol-choline oxidoreductase N-terminal" evidence="3">
    <location>
        <begin position="318"/>
        <end position="332"/>
    </location>
</feature>
<dbReference type="GO" id="GO:0050660">
    <property type="term" value="F:flavin adenine dinucleotide binding"/>
    <property type="evidence" value="ECO:0007669"/>
    <property type="project" value="InterPro"/>
</dbReference>
<dbReference type="Gene3D" id="3.30.560.10">
    <property type="entry name" value="Glucose Oxidase, domain 3"/>
    <property type="match status" value="1"/>
</dbReference>
<dbReference type="GO" id="GO:0016614">
    <property type="term" value="F:oxidoreductase activity, acting on CH-OH group of donors"/>
    <property type="evidence" value="ECO:0007669"/>
    <property type="project" value="InterPro"/>
</dbReference>
<gene>
    <name evidence="4" type="primary">Gld</name>
    <name evidence="4" type="ORF">EVAR_27154_1</name>
</gene>
<feature type="binding site" evidence="2">
    <location>
        <position position="141"/>
    </location>
    <ligand>
        <name>FAD</name>
        <dbReference type="ChEBI" id="CHEBI:57692"/>
    </ligand>
</feature>
<keyword evidence="2" id="KW-0285">Flavoprotein</keyword>
<dbReference type="Gene3D" id="3.50.50.60">
    <property type="entry name" value="FAD/NAD(P)-binding domain"/>
    <property type="match status" value="1"/>
</dbReference>
<comment type="similarity">
    <text evidence="1">Belongs to the GMC oxidoreductase family.</text>
</comment>
<dbReference type="InterPro" id="IPR036188">
    <property type="entry name" value="FAD/NAD-bd_sf"/>
</dbReference>
<organism evidence="4 5">
    <name type="scientific">Eumeta variegata</name>
    <name type="common">Bagworm moth</name>
    <name type="synonym">Eumeta japonica</name>
    <dbReference type="NCBI Taxonomy" id="151549"/>
    <lineage>
        <taxon>Eukaryota</taxon>
        <taxon>Metazoa</taxon>
        <taxon>Ecdysozoa</taxon>
        <taxon>Arthropoda</taxon>
        <taxon>Hexapoda</taxon>
        <taxon>Insecta</taxon>
        <taxon>Pterygota</taxon>
        <taxon>Neoptera</taxon>
        <taxon>Endopterygota</taxon>
        <taxon>Lepidoptera</taxon>
        <taxon>Glossata</taxon>
        <taxon>Ditrysia</taxon>
        <taxon>Tineoidea</taxon>
        <taxon>Psychidae</taxon>
        <taxon>Oiketicinae</taxon>
        <taxon>Eumeta</taxon>
    </lineage>
</organism>
<evidence type="ECO:0000313" key="4">
    <source>
        <dbReference type="EMBL" id="GBP43986.1"/>
    </source>
</evidence>
<dbReference type="InterPro" id="IPR012132">
    <property type="entry name" value="GMC_OxRdtase"/>
</dbReference>
<protein>
    <submittedName>
        <fullName evidence="4">Glucose dehydrogenase</fullName>
    </submittedName>
</protein>
<evidence type="ECO:0000313" key="5">
    <source>
        <dbReference type="Proteomes" id="UP000299102"/>
    </source>
</evidence>
<evidence type="ECO:0000256" key="2">
    <source>
        <dbReference type="PIRSR" id="PIRSR000137-2"/>
    </source>
</evidence>
<dbReference type="EMBL" id="BGZK01000445">
    <property type="protein sequence ID" value="GBP43986.1"/>
    <property type="molecule type" value="Genomic_DNA"/>
</dbReference>
<dbReference type="PIRSF" id="PIRSF000137">
    <property type="entry name" value="Alcohol_oxidase"/>
    <property type="match status" value="1"/>
</dbReference>
<reference evidence="4 5" key="1">
    <citation type="journal article" date="2019" name="Commun. Biol.">
        <title>The bagworm genome reveals a unique fibroin gene that provides high tensile strength.</title>
        <authorList>
            <person name="Kono N."/>
            <person name="Nakamura H."/>
            <person name="Ohtoshi R."/>
            <person name="Tomita M."/>
            <person name="Numata K."/>
            <person name="Arakawa K."/>
        </authorList>
    </citation>
    <scope>NUCLEOTIDE SEQUENCE [LARGE SCALE GENOMIC DNA]</scope>
</reference>
<dbReference type="OrthoDB" id="269227at2759"/>
<sequence>MTAAWPCDPVLTSTILTSYQAAGPLLLHTLQTLFAAHCAIVGDHLWPPDATESVLQDPNYDFIVVGAGSAGAVVANRLSEVADWKVLLVEAGGYPTLTTEAPQLFYSNLRTETDWNYKTQPQENACRNFINHTCPWPRGKVLGGCSSINAQFYVRGNRHDYDEWSADGNKGWSYEELLPFFLKSENISSDDMNLIDMRYHNTGGYLHVEKKKNIEEFENVILKGHEELGVKILKDVNAESQMGSSTGFTTTKDGLRHSTARAFLSSVRDRKNLHVMINAYATKILFKDNSNIVKGITINKGGKDIIVNVNKEIIVSGGAINSPQLLMLSGIGPKKHLQDLDIEVKADLPVGENLEDHLFVPIYYSLKTDQDFTSLPKIIAGFIEFFTNNSGPFSSMSPHKAMVFINTTHPGSEMPDIQYINILSYPNQNNLLDVLDKHSVSNDFMNEFNEFNKDHFVFNMFTTLLKPKSKGKILLKSKNPMDHPLIYANYYNDPEDLKITINGMKHAMRLADTKTFKDNGWKLHWFDIEACRQYETASDPYLECITRELTFSLYHPTGTVKMGPEEDLSSVVDPELKVKGVEGLRVIDASIMPKIVRGNTNAPTIMIGEKGADMIKEEWRLKHTEL</sequence>
<proteinExistence type="inferred from homology"/>
<dbReference type="InterPro" id="IPR007867">
    <property type="entry name" value="GMC_OxRtase_C"/>
</dbReference>
<keyword evidence="2" id="KW-0274">FAD</keyword>
<comment type="cofactor">
    <cofactor evidence="2">
        <name>FAD</name>
        <dbReference type="ChEBI" id="CHEBI:57692"/>
    </cofactor>
</comment>
<evidence type="ECO:0000256" key="1">
    <source>
        <dbReference type="ARBA" id="ARBA00010790"/>
    </source>
</evidence>
<dbReference type="InterPro" id="IPR000172">
    <property type="entry name" value="GMC_OxRdtase_N"/>
</dbReference>
<comment type="caution">
    <text evidence="4">The sequence shown here is derived from an EMBL/GenBank/DDBJ whole genome shotgun (WGS) entry which is preliminary data.</text>
</comment>
<accession>A0A4C1VXJ4</accession>
<dbReference type="PROSITE" id="PS00624">
    <property type="entry name" value="GMC_OXRED_2"/>
    <property type="match status" value="1"/>
</dbReference>
<dbReference type="Proteomes" id="UP000299102">
    <property type="component" value="Unassembled WGS sequence"/>
</dbReference>
<dbReference type="SUPFAM" id="SSF51905">
    <property type="entry name" value="FAD/NAD(P)-binding domain"/>
    <property type="match status" value="1"/>
</dbReference>
<name>A0A4C1VXJ4_EUMVA</name>
<dbReference type="STRING" id="151549.A0A4C1VXJ4"/>
<dbReference type="Pfam" id="PF05199">
    <property type="entry name" value="GMC_oxred_C"/>
    <property type="match status" value="1"/>
</dbReference>
<dbReference type="PANTHER" id="PTHR11552:SF215">
    <property type="entry name" value="FI02019P"/>
    <property type="match status" value="1"/>
</dbReference>
<dbReference type="AlphaFoldDB" id="A0A4C1VXJ4"/>
<dbReference type="SUPFAM" id="SSF54373">
    <property type="entry name" value="FAD-linked reductases, C-terminal domain"/>
    <property type="match status" value="1"/>
</dbReference>